<dbReference type="EMBL" id="LR877161">
    <property type="protein sequence ID" value="CAD2220560.1"/>
    <property type="molecule type" value="Genomic_DNA"/>
</dbReference>
<reference evidence="2 3" key="1">
    <citation type="submission" date="2020-08" db="EMBL/GenBank/DDBJ databases">
        <authorList>
            <person name="Newling K."/>
            <person name="Davey J."/>
            <person name="Forrester S."/>
        </authorList>
    </citation>
    <scope>NUCLEOTIDE SEQUENCE [LARGE SCALE GENOMIC DNA]</scope>
    <source>
        <strain evidence="3">Crithidia deanei Carvalho (ATCC PRA-265)</strain>
    </source>
</reference>
<dbReference type="Proteomes" id="UP000515908">
    <property type="component" value="Chromosome 17"/>
</dbReference>
<evidence type="ECO:0000313" key="3">
    <source>
        <dbReference type="Proteomes" id="UP000515908"/>
    </source>
</evidence>
<organism evidence="2 3">
    <name type="scientific">Angomonas deanei</name>
    <dbReference type="NCBI Taxonomy" id="59799"/>
    <lineage>
        <taxon>Eukaryota</taxon>
        <taxon>Discoba</taxon>
        <taxon>Euglenozoa</taxon>
        <taxon>Kinetoplastea</taxon>
        <taxon>Metakinetoplastina</taxon>
        <taxon>Trypanosomatida</taxon>
        <taxon>Trypanosomatidae</taxon>
        <taxon>Strigomonadinae</taxon>
        <taxon>Angomonas</taxon>
    </lineage>
</organism>
<keyword evidence="1" id="KW-0812">Transmembrane</keyword>
<name>A0A7G2CL27_9TRYP</name>
<keyword evidence="3" id="KW-1185">Reference proteome</keyword>
<protein>
    <submittedName>
        <fullName evidence="2">Uncharacterized protein</fullName>
    </submittedName>
</protein>
<keyword evidence="1" id="KW-0472">Membrane</keyword>
<sequence>MKKDEKENVFNTAANETKKKKKVPHKDCFIFSASAFATATAFSTSAVGRPDWANSALPPPLPTDALIHATALSFLSTIAFGSRESAKVLVSSLPKRSTPTG</sequence>
<feature type="transmembrane region" description="Helical" evidence="1">
    <location>
        <begin position="28"/>
        <end position="45"/>
    </location>
</feature>
<feature type="transmembrane region" description="Helical" evidence="1">
    <location>
        <begin position="65"/>
        <end position="82"/>
    </location>
</feature>
<dbReference type="AlphaFoldDB" id="A0A7G2CL27"/>
<accession>A0A7G2CL27</accession>
<keyword evidence="1" id="KW-1133">Transmembrane helix</keyword>
<evidence type="ECO:0000256" key="1">
    <source>
        <dbReference type="SAM" id="Phobius"/>
    </source>
</evidence>
<proteinExistence type="predicted"/>
<dbReference type="VEuPathDB" id="TriTrypDB:ADEAN_000808200"/>
<evidence type="ECO:0000313" key="2">
    <source>
        <dbReference type="EMBL" id="CAD2220560.1"/>
    </source>
</evidence>
<gene>
    <name evidence="2" type="ORF">ADEAN_000808200</name>
</gene>